<dbReference type="EMBL" id="BKCJ010023171">
    <property type="protein sequence ID" value="GEV42596.1"/>
    <property type="molecule type" value="Genomic_DNA"/>
</dbReference>
<organism evidence="2">
    <name type="scientific">Tanacetum cinerariifolium</name>
    <name type="common">Dalmatian daisy</name>
    <name type="synonym">Chrysanthemum cinerariifolium</name>
    <dbReference type="NCBI Taxonomy" id="118510"/>
    <lineage>
        <taxon>Eukaryota</taxon>
        <taxon>Viridiplantae</taxon>
        <taxon>Streptophyta</taxon>
        <taxon>Embryophyta</taxon>
        <taxon>Tracheophyta</taxon>
        <taxon>Spermatophyta</taxon>
        <taxon>Magnoliopsida</taxon>
        <taxon>eudicotyledons</taxon>
        <taxon>Gunneridae</taxon>
        <taxon>Pentapetalae</taxon>
        <taxon>asterids</taxon>
        <taxon>campanulids</taxon>
        <taxon>Asterales</taxon>
        <taxon>Asteraceae</taxon>
        <taxon>Asteroideae</taxon>
        <taxon>Anthemideae</taxon>
        <taxon>Anthemidinae</taxon>
        <taxon>Tanacetum</taxon>
    </lineage>
</organism>
<accession>A0A699GMP4</accession>
<dbReference type="AlphaFoldDB" id="A0A699GMP4"/>
<evidence type="ECO:0000256" key="1">
    <source>
        <dbReference type="SAM" id="MobiDB-lite"/>
    </source>
</evidence>
<sequence length="592" mass="67259">MNPIAAQQVALDNALVSPENRVQIDKYNIRIDPTKTLKEPTYQVVLDSLALSHLYPAFLITSEVSEIYMHQFWHTITKIENSSSYKFKLDKKKCTIDVKVFRNILQICLRLPNQEFDAPPSDEKIATFIKELRHKGVSTKGADLQSKDPDEPKDKSIDTSEGTGLKLRVPDVSKADSSKSEYESVDLNKTDDEKEDEFVHTSDDYVPIDDENVDDEEFERINKEMYSNVNVELKESEREGKEKDDEEMNDVGRIEAEHENVNQEVACDQVKDDAQATVTATPAIQNTKVPLQSSYISSKYSTKFLNFDNIPSRDTEIISMMDVKVQHKDPSIQTSPFLTVLVLVILETSSAQVTIIPSPISPFTPLQQQSTPIPTSITTEATTSTTAIFDSTTLSAIHQRLSDLESKVKTLKNINHSLALHATIRSKVLTIVKKYLETNIDDALHKPKSTGKSAQAEGTMFEAGDTQRPHNLKEDMDNANEPPIVNANPNDWSYDKLDYNMEECYKAQTNQLDWNNPEGDRYPFDLSIPLPLQFYKFMEGDFPRLHLHDIKDMLILVVQNKLFNLKVAEKRLMKSLEKYVGGREYGEDLRLL</sequence>
<feature type="region of interest" description="Disordered" evidence="1">
    <location>
        <begin position="139"/>
        <end position="198"/>
    </location>
</feature>
<feature type="compositionally biased region" description="Basic and acidic residues" evidence="1">
    <location>
        <begin position="168"/>
        <end position="198"/>
    </location>
</feature>
<reference evidence="2" key="1">
    <citation type="journal article" date="2019" name="Sci. Rep.">
        <title>Draft genome of Tanacetum cinerariifolium, the natural source of mosquito coil.</title>
        <authorList>
            <person name="Yamashiro T."/>
            <person name="Shiraishi A."/>
            <person name="Satake H."/>
            <person name="Nakayama K."/>
        </authorList>
    </citation>
    <scope>NUCLEOTIDE SEQUENCE</scope>
</reference>
<gene>
    <name evidence="2" type="ORF">Tci_114573</name>
</gene>
<protein>
    <submittedName>
        <fullName evidence="2">Uncharacterized protein</fullName>
    </submittedName>
</protein>
<feature type="compositionally biased region" description="Basic and acidic residues" evidence="1">
    <location>
        <begin position="145"/>
        <end position="158"/>
    </location>
</feature>
<comment type="caution">
    <text evidence="2">The sequence shown here is derived from an EMBL/GenBank/DDBJ whole genome shotgun (WGS) entry which is preliminary data.</text>
</comment>
<evidence type="ECO:0000313" key="2">
    <source>
        <dbReference type="EMBL" id="GEV42596.1"/>
    </source>
</evidence>
<name>A0A699GMP4_TANCI</name>
<proteinExistence type="predicted"/>